<accession>A0A8X8BJR3</accession>
<dbReference type="GO" id="GO:0000171">
    <property type="term" value="F:ribonuclease MRP activity"/>
    <property type="evidence" value="ECO:0007669"/>
    <property type="project" value="TreeGrafter"/>
</dbReference>
<dbReference type="GO" id="GO:0000447">
    <property type="term" value="P:endonucleolytic cleavage in ITS1 to separate SSU-rRNA from 5.8S rRNA and LSU-rRNA from tricistronic rRNA transcript (SSU-rRNA, 5.8S rRNA, LSU-rRNA)"/>
    <property type="evidence" value="ECO:0007669"/>
    <property type="project" value="TreeGrafter"/>
</dbReference>
<dbReference type="GO" id="GO:0001682">
    <property type="term" value="P:tRNA 5'-leader removal"/>
    <property type="evidence" value="ECO:0007669"/>
    <property type="project" value="InterPro"/>
</dbReference>
<reference evidence="1 2" key="1">
    <citation type="journal article" date="2021" name="Cell">
        <title>Tracing the genetic footprints of vertebrate landing in non-teleost ray-finned fishes.</title>
        <authorList>
            <person name="Bi X."/>
            <person name="Wang K."/>
            <person name="Yang L."/>
            <person name="Pan H."/>
            <person name="Jiang H."/>
            <person name="Wei Q."/>
            <person name="Fang M."/>
            <person name="Yu H."/>
            <person name="Zhu C."/>
            <person name="Cai Y."/>
            <person name="He Y."/>
            <person name="Gan X."/>
            <person name="Zeng H."/>
            <person name="Yu D."/>
            <person name="Zhu Y."/>
            <person name="Jiang H."/>
            <person name="Qiu Q."/>
            <person name="Yang H."/>
            <person name="Zhang Y.E."/>
            <person name="Wang W."/>
            <person name="Zhu M."/>
            <person name="He S."/>
            <person name="Zhang G."/>
        </authorList>
    </citation>
    <scope>NUCLEOTIDE SEQUENCE [LARGE SCALE GENOMIC DNA]</scope>
    <source>
        <strain evidence="1">Bchr_013</strain>
    </source>
</reference>
<proteinExistence type="predicted"/>
<dbReference type="GO" id="GO:0004526">
    <property type="term" value="F:ribonuclease P activity"/>
    <property type="evidence" value="ECO:0007669"/>
    <property type="project" value="TreeGrafter"/>
</dbReference>
<organism evidence="1 2">
    <name type="scientific">Polypterus senegalus</name>
    <name type="common">Senegal bichir</name>
    <dbReference type="NCBI Taxonomy" id="55291"/>
    <lineage>
        <taxon>Eukaryota</taxon>
        <taxon>Metazoa</taxon>
        <taxon>Chordata</taxon>
        <taxon>Craniata</taxon>
        <taxon>Vertebrata</taxon>
        <taxon>Euteleostomi</taxon>
        <taxon>Actinopterygii</taxon>
        <taxon>Polypteriformes</taxon>
        <taxon>Polypteridae</taxon>
        <taxon>Polypterus</taxon>
    </lineage>
</organism>
<dbReference type="PANTHER" id="PTHR15396">
    <property type="entry name" value="RIBONUCLEASE P PROTEIN SUBUNIT P40"/>
    <property type="match status" value="1"/>
</dbReference>
<evidence type="ECO:0000313" key="1">
    <source>
        <dbReference type="EMBL" id="KAG2457991.1"/>
    </source>
</evidence>
<feature type="non-terminal residue" evidence="1">
    <location>
        <position position="148"/>
    </location>
</feature>
<feature type="non-terminal residue" evidence="1">
    <location>
        <position position="1"/>
    </location>
</feature>
<dbReference type="Proteomes" id="UP000886611">
    <property type="component" value="Unassembled WGS sequence"/>
</dbReference>
<dbReference type="EMBL" id="JAATIS010007298">
    <property type="protein sequence ID" value="KAG2457991.1"/>
    <property type="molecule type" value="Genomic_DNA"/>
</dbReference>
<evidence type="ECO:0000313" key="2">
    <source>
        <dbReference type="Proteomes" id="UP000886611"/>
    </source>
</evidence>
<name>A0A8X8BJR3_POLSE</name>
<keyword evidence="2" id="KW-1185">Reference proteome</keyword>
<dbReference type="PANTHER" id="PTHR15396:SF1">
    <property type="entry name" value="RIBONUCLEASE P PROTEIN SUBUNIT P40"/>
    <property type="match status" value="1"/>
</dbReference>
<dbReference type="Pfam" id="PF08584">
    <property type="entry name" value="Ribonuc_P_40"/>
    <property type="match status" value="1"/>
</dbReference>
<protein>
    <submittedName>
        <fullName evidence="1">RPP40 protein</fullName>
    </submittedName>
</protein>
<comment type="caution">
    <text evidence="1">The sequence shown here is derived from an EMBL/GenBank/DDBJ whole genome shotgun (WGS) entry which is preliminary data.</text>
</comment>
<dbReference type="GO" id="GO:0000172">
    <property type="term" value="C:ribonuclease MRP complex"/>
    <property type="evidence" value="ECO:0007669"/>
    <property type="project" value="TreeGrafter"/>
</dbReference>
<dbReference type="GO" id="GO:0030681">
    <property type="term" value="C:multimeric ribonuclease P complex"/>
    <property type="evidence" value="ECO:0007669"/>
    <property type="project" value="TreeGrafter"/>
</dbReference>
<dbReference type="AlphaFoldDB" id="A0A8X8BJR3"/>
<gene>
    <name evidence="1" type="primary">Rpp40</name>
    <name evidence="1" type="ORF">GTO96_0018145</name>
</gene>
<sequence>MYMHFEQCPRHLLVCEKSNFANEKSRHGIHVQSHYFNYQVNMLIPECAVLPSELNALVNSFEKYYLVKNVPVYELVEQQFIDRFVKKGSVYALSYNTQIDQDNTVALLPTGTLILSVDKDTYEELGLEGKSSQYSHKAVMRYGKIYNI</sequence>
<dbReference type="InterPro" id="IPR013893">
    <property type="entry name" value="RNase_P_Rpp40"/>
</dbReference>